<gene>
    <name evidence="2" type="primary">lcyB</name>
    <name evidence="2" type="ORF">HME7025_01013</name>
</gene>
<dbReference type="OrthoDB" id="24355at2"/>
<sequence>MSIAQLSSKSYRYIFAGGGMSALSLVYYLSKSSLSKEPMLIIDPSSKSENDKTWCYWSDKPEEFDALAQKSWKNLWFHGPNGKSIALDIAPFQYHKIRSIDWYSFIKKQLSLFPNIEFLQAEVLDIIPENKGARVLSTSGEFIASDKVFDSYSPYPCEINNPQHLKQHFLGWEIECHFPIFKSDAVHLFDFRVAQGKECEFMYILPTSSTKALFEYTFFSAQVREPNFYQDKIKSYLQAYYNLGEEDYQIKEEEKGIIPMCLDSRQKQKIAENILRIGTSGGFVKASTGYSFLRTQRINQALVKELEKDQTNHLVLPANRFKIWLDKVFLQVLLEQSVAGSDVFEALFQKNKGHKMLRFLDEKTNFWEDLSLMASVPPLPFIKAVYHLISSSK</sequence>
<keyword evidence="3" id="KW-1185">Reference proteome</keyword>
<evidence type="ECO:0000313" key="3">
    <source>
        <dbReference type="Proteomes" id="UP000245468"/>
    </source>
</evidence>
<reference evidence="3" key="1">
    <citation type="submission" date="2018-05" db="EMBL/GenBank/DDBJ databases">
        <title>Pseudarcicella sp. HME7025 Genome sequencing and assembly.</title>
        <authorList>
            <person name="Kim H."/>
            <person name="Kang H."/>
            <person name="Joh K."/>
        </authorList>
    </citation>
    <scope>NUCLEOTIDE SEQUENCE [LARGE SCALE GENOMIC DNA]</scope>
    <source>
        <strain evidence="3">HME7025</strain>
    </source>
</reference>
<feature type="transmembrane region" description="Helical" evidence="1">
    <location>
        <begin position="12"/>
        <end position="30"/>
    </location>
</feature>
<dbReference type="Pfam" id="PF05834">
    <property type="entry name" value="Lycopene_cycl"/>
    <property type="match status" value="1"/>
</dbReference>
<dbReference type="KEGG" id="psez:HME7025_01013"/>
<protein>
    <submittedName>
        <fullName evidence="2">Lycopene beta-cyclase</fullName>
        <ecNumber evidence="2">5.5.1.19</ecNumber>
    </submittedName>
</protein>
<evidence type="ECO:0000313" key="2">
    <source>
        <dbReference type="EMBL" id="AWL08877.1"/>
    </source>
</evidence>
<dbReference type="AlphaFoldDB" id="A0A2S2DVQ4"/>
<dbReference type="Proteomes" id="UP000245468">
    <property type="component" value="Chromosome"/>
</dbReference>
<keyword evidence="2" id="KW-0413">Isomerase</keyword>
<keyword evidence="1" id="KW-0472">Membrane</keyword>
<proteinExistence type="predicted"/>
<dbReference type="GO" id="GO:0016853">
    <property type="term" value="F:isomerase activity"/>
    <property type="evidence" value="ECO:0007669"/>
    <property type="project" value="UniProtKB-KW"/>
</dbReference>
<keyword evidence="1" id="KW-0812">Transmembrane</keyword>
<keyword evidence="1" id="KW-1133">Transmembrane helix</keyword>
<dbReference type="EMBL" id="CP029346">
    <property type="protein sequence ID" value="AWL08877.1"/>
    <property type="molecule type" value="Genomic_DNA"/>
</dbReference>
<dbReference type="EC" id="5.5.1.19" evidence="2"/>
<dbReference type="SUPFAM" id="SSF51905">
    <property type="entry name" value="FAD/NAD(P)-binding domain"/>
    <property type="match status" value="1"/>
</dbReference>
<name>A0A2S2DVQ4_9BACT</name>
<evidence type="ECO:0000256" key="1">
    <source>
        <dbReference type="SAM" id="Phobius"/>
    </source>
</evidence>
<dbReference type="RefSeq" id="WP_109322599.1">
    <property type="nucleotide sequence ID" value="NZ_CP029346.1"/>
</dbReference>
<accession>A0A2S2DVQ4</accession>
<organism evidence="2 3">
    <name type="scientific">Aquirufa nivalisilvae</name>
    <dbReference type="NCBI Taxonomy" id="2516557"/>
    <lineage>
        <taxon>Bacteria</taxon>
        <taxon>Pseudomonadati</taxon>
        <taxon>Bacteroidota</taxon>
        <taxon>Cytophagia</taxon>
        <taxon>Cytophagales</taxon>
        <taxon>Flectobacillaceae</taxon>
        <taxon>Aquirufa</taxon>
    </lineage>
</organism>
<dbReference type="InterPro" id="IPR036188">
    <property type="entry name" value="FAD/NAD-bd_sf"/>
</dbReference>